<gene>
    <name evidence="2" type="ORF">HTY61_13960</name>
</gene>
<dbReference type="RefSeq" id="WP_175277373.1">
    <property type="nucleotide sequence ID" value="NZ_CP054836.1"/>
</dbReference>
<keyword evidence="3" id="KW-1185">Reference proteome</keyword>
<evidence type="ECO:0000313" key="3">
    <source>
        <dbReference type="Proteomes" id="UP000509367"/>
    </source>
</evidence>
<organism evidence="2 3">
    <name type="scientific">Oricola thermophila</name>
    <dbReference type="NCBI Taxonomy" id="2742145"/>
    <lineage>
        <taxon>Bacteria</taxon>
        <taxon>Pseudomonadati</taxon>
        <taxon>Pseudomonadota</taxon>
        <taxon>Alphaproteobacteria</taxon>
        <taxon>Hyphomicrobiales</taxon>
        <taxon>Ahrensiaceae</taxon>
        <taxon>Oricola</taxon>
    </lineage>
</organism>
<proteinExistence type="predicted"/>
<accession>A0A6N1VEV6</accession>
<dbReference type="AlphaFoldDB" id="A0A6N1VEV6"/>
<evidence type="ECO:0008006" key="4">
    <source>
        <dbReference type="Google" id="ProtNLM"/>
    </source>
</evidence>
<feature type="chain" id="PRO_5026715571" description="Curlin" evidence="1">
    <location>
        <begin position="29"/>
        <end position="187"/>
    </location>
</feature>
<reference evidence="2 3" key="1">
    <citation type="submission" date="2020-06" db="EMBL/GenBank/DDBJ databases">
        <title>Oricola thermophila sp. nov. isolated from a tidal sediments.</title>
        <authorList>
            <person name="Kwon K.K."/>
            <person name="Yang S.-H."/>
            <person name="Park M.-J."/>
        </authorList>
    </citation>
    <scope>NUCLEOTIDE SEQUENCE [LARGE SCALE GENOMIC DNA]</scope>
    <source>
        <strain evidence="2 3">MEBiC13590</strain>
    </source>
</reference>
<dbReference type="EMBL" id="CP054836">
    <property type="protein sequence ID" value="QKV19481.1"/>
    <property type="molecule type" value="Genomic_DNA"/>
</dbReference>
<evidence type="ECO:0000313" key="2">
    <source>
        <dbReference type="EMBL" id="QKV19481.1"/>
    </source>
</evidence>
<feature type="signal peptide" evidence="1">
    <location>
        <begin position="1"/>
        <end position="28"/>
    </location>
</feature>
<sequence length="187" mass="20199">MRIRQFTRPAATALLGGTLLIAGAPARADDPEFDPGGIHIGQIGQQAAPAPRDRVPIEQEYAPHIDGRVSRMLGIAERLSETTVVQRGDGNMAASSTRGPNNVTGQFQIGSFNLSEIGVAGFNNKVVTMQNGNRNASELEIIGGNKTVYHFQIGDTQRVKEIYRGNSREKLLIIDAGRKGAYVARMK</sequence>
<name>A0A6N1VEV6_9HYPH</name>
<dbReference type="Proteomes" id="UP000509367">
    <property type="component" value="Chromosome"/>
</dbReference>
<keyword evidence="1" id="KW-0732">Signal</keyword>
<dbReference type="KEGG" id="orm:HTY61_13960"/>
<evidence type="ECO:0000256" key="1">
    <source>
        <dbReference type="SAM" id="SignalP"/>
    </source>
</evidence>
<protein>
    <recommendedName>
        <fullName evidence="4">Curlin</fullName>
    </recommendedName>
</protein>